<feature type="region of interest" description="Disordered" evidence="1">
    <location>
        <begin position="191"/>
        <end position="292"/>
    </location>
</feature>
<name>A0AAV7X8H5_9NEOP</name>
<proteinExistence type="predicted"/>
<protein>
    <submittedName>
        <fullName evidence="2">Uncharacterized protein</fullName>
    </submittedName>
</protein>
<feature type="compositionally biased region" description="Polar residues" evidence="1">
    <location>
        <begin position="200"/>
        <end position="211"/>
    </location>
</feature>
<keyword evidence="3" id="KW-1185">Reference proteome</keyword>
<dbReference type="AlphaFoldDB" id="A0AAV7X8H5"/>
<feature type="region of interest" description="Disordered" evidence="1">
    <location>
        <begin position="66"/>
        <end position="88"/>
    </location>
</feature>
<organism evidence="2 3">
    <name type="scientific">Megalurothrips usitatus</name>
    <name type="common">bean blossom thrips</name>
    <dbReference type="NCBI Taxonomy" id="439358"/>
    <lineage>
        <taxon>Eukaryota</taxon>
        <taxon>Metazoa</taxon>
        <taxon>Ecdysozoa</taxon>
        <taxon>Arthropoda</taxon>
        <taxon>Hexapoda</taxon>
        <taxon>Insecta</taxon>
        <taxon>Pterygota</taxon>
        <taxon>Neoptera</taxon>
        <taxon>Paraneoptera</taxon>
        <taxon>Thysanoptera</taxon>
        <taxon>Terebrantia</taxon>
        <taxon>Thripoidea</taxon>
        <taxon>Thripidae</taxon>
        <taxon>Megalurothrips</taxon>
    </lineage>
</organism>
<dbReference type="EMBL" id="JAPTSV010000016">
    <property type="protein sequence ID" value="KAJ1519810.1"/>
    <property type="molecule type" value="Genomic_DNA"/>
</dbReference>
<evidence type="ECO:0000256" key="1">
    <source>
        <dbReference type="SAM" id="MobiDB-lite"/>
    </source>
</evidence>
<feature type="compositionally biased region" description="Basic and acidic residues" evidence="1">
    <location>
        <begin position="283"/>
        <end position="292"/>
    </location>
</feature>
<comment type="caution">
    <text evidence="2">The sequence shown here is derived from an EMBL/GenBank/DDBJ whole genome shotgun (WGS) entry which is preliminary data.</text>
</comment>
<dbReference type="Proteomes" id="UP001075354">
    <property type="component" value="Chromosome 16"/>
</dbReference>
<gene>
    <name evidence="2" type="ORF">ONE63_005063</name>
</gene>
<sequence length="327" mass="35585">MIPPSERQPGMYAQIKLPTYSKPILGFIEAISDDPSELERAQDEVSERIEKEDAVVVSKRVRKAREKFGKRASDQAVNVATGHKKGVPQHLGSAKARMATEAKASKNSKRVAQAALAEMVLGVPPSKKKSQVREPTPVQVNGPSDNENDDNISETSAEVVEDFSILDVQCVVIVMQLLCAVYSLLFSTKNSEKQVEEPTQDTPRQSPLNQKTEAKTSVPKNPVMPPKAVTKESSKLTPQPSENADSETLTCPGSPTTPVSSLSIKVQSKQGASGHTDGAGNESPRDECPADFSDRKQRALSFKIQKLKKQCMCTFLILYSVLISVPL</sequence>
<feature type="region of interest" description="Disordered" evidence="1">
    <location>
        <begin position="125"/>
        <end position="151"/>
    </location>
</feature>
<evidence type="ECO:0000313" key="3">
    <source>
        <dbReference type="Proteomes" id="UP001075354"/>
    </source>
</evidence>
<reference evidence="2" key="1">
    <citation type="submission" date="2022-12" db="EMBL/GenBank/DDBJ databases">
        <title>Chromosome-level genome assembly of the bean flower thrips Megalurothrips usitatus.</title>
        <authorList>
            <person name="Ma L."/>
            <person name="Liu Q."/>
            <person name="Li H."/>
            <person name="Cai W."/>
        </authorList>
    </citation>
    <scope>NUCLEOTIDE SEQUENCE</scope>
    <source>
        <strain evidence="2">Cailab_2022a</strain>
    </source>
</reference>
<evidence type="ECO:0000313" key="2">
    <source>
        <dbReference type="EMBL" id="KAJ1519810.1"/>
    </source>
</evidence>
<accession>A0AAV7X8H5</accession>
<feature type="compositionally biased region" description="Polar residues" evidence="1">
    <location>
        <begin position="235"/>
        <end position="273"/>
    </location>
</feature>